<dbReference type="InterPro" id="IPR003595">
    <property type="entry name" value="Tyr_Pase_cat"/>
</dbReference>
<dbReference type="EMBL" id="KI914082">
    <property type="protein sequence ID" value="ETV90149.1"/>
    <property type="molecule type" value="Genomic_DNA"/>
</dbReference>
<dbReference type="InterPro" id="IPR020422">
    <property type="entry name" value="TYR_PHOSPHATASE_DUAL_dom"/>
</dbReference>
<organism evidence="17">
    <name type="scientific">Aphanomyces invadans</name>
    <dbReference type="NCBI Taxonomy" id="157072"/>
    <lineage>
        <taxon>Eukaryota</taxon>
        <taxon>Sar</taxon>
        <taxon>Stramenopiles</taxon>
        <taxon>Oomycota</taxon>
        <taxon>Saprolegniomycetes</taxon>
        <taxon>Saprolegniales</taxon>
        <taxon>Verrucalvaceae</taxon>
        <taxon>Aphanomyces</taxon>
    </lineage>
</organism>
<dbReference type="Pfam" id="PF00782">
    <property type="entry name" value="DSPc"/>
    <property type="match status" value="1"/>
</dbReference>
<dbReference type="PROSITE" id="PS50056">
    <property type="entry name" value="TYR_PHOSPHATASE_2"/>
    <property type="match status" value="1"/>
</dbReference>
<dbReference type="SUPFAM" id="SSF52799">
    <property type="entry name" value="(Phosphotyrosine protein) phosphatases II"/>
    <property type="match status" value="2"/>
</dbReference>
<evidence type="ECO:0000256" key="10">
    <source>
        <dbReference type="ARBA" id="ARBA00022912"/>
    </source>
</evidence>
<keyword evidence="12" id="KW-0469">Meiosis</keyword>
<evidence type="ECO:0000256" key="12">
    <source>
        <dbReference type="ARBA" id="ARBA00023254"/>
    </source>
</evidence>
<dbReference type="Gene3D" id="3.90.190.10">
    <property type="entry name" value="Protein tyrosine phosphatase superfamily"/>
    <property type="match status" value="2"/>
</dbReference>
<proteinExistence type="inferred from homology"/>
<feature type="domain" description="Tyrosine specific protein phosphatases" evidence="16">
    <location>
        <begin position="276"/>
        <end position="338"/>
    </location>
</feature>
<evidence type="ECO:0000256" key="4">
    <source>
        <dbReference type="ARBA" id="ARBA00013064"/>
    </source>
</evidence>
<evidence type="ECO:0000256" key="9">
    <source>
        <dbReference type="ARBA" id="ARBA00022801"/>
    </source>
</evidence>
<evidence type="ECO:0000259" key="15">
    <source>
        <dbReference type="PROSITE" id="PS50054"/>
    </source>
</evidence>
<protein>
    <recommendedName>
        <fullName evidence="4">protein-tyrosine-phosphatase</fullName>
        <ecNumber evidence="4">3.1.3.48</ecNumber>
    </recommendedName>
</protein>
<evidence type="ECO:0000256" key="13">
    <source>
        <dbReference type="ARBA" id="ARBA00023306"/>
    </source>
</evidence>
<dbReference type="SMART" id="SM00404">
    <property type="entry name" value="PTPc_motif"/>
    <property type="match status" value="1"/>
</dbReference>
<dbReference type="GO" id="GO:0005737">
    <property type="term" value="C:cytoplasm"/>
    <property type="evidence" value="ECO:0007669"/>
    <property type="project" value="UniProtKB-SubCell"/>
</dbReference>
<evidence type="ECO:0000256" key="1">
    <source>
        <dbReference type="ARBA" id="ARBA00004123"/>
    </source>
</evidence>
<dbReference type="AlphaFoldDB" id="A0A024T884"/>
<dbReference type="CDD" id="cd17657">
    <property type="entry name" value="CDC14_N"/>
    <property type="match status" value="1"/>
</dbReference>
<evidence type="ECO:0000256" key="6">
    <source>
        <dbReference type="ARBA" id="ARBA00022553"/>
    </source>
</evidence>
<dbReference type="eggNOG" id="KOG1720">
    <property type="taxonomic scope" value="Eukaryota"/>
</dbReference>
<dbReference type="GeneID" id="20092067"/>
<gene>
    <name evidence="17" type="ORF">H310_15017</name>
</gene>
<dbReference type="InterPro" id="IPR044506">
    <property type="entry name" value="CDC14_C"/>
</dbReference>
<dbReference type="PANTHER" id="PTHR23339">
    <property type="entry name" value="TYROSINE SPECIFIC PROTEIN PHOSPHATASE AND DUAL SPECIFICITY PROTEIN PHOSPHATASE"/>
    <property type="match status" value="1"/>
</dbReference>
<evidence type="ECO:0000256" key="7">
    <source>
        <dbReference type="ARBA" id="ARBA00022618"/>
    </source>
</evidence>
<dbReference type="GO" id="GO:0051321">
    <property type="term" value="P:meiotic cell cycle"/>
    <property type="evidence" value="ECO:0007669"/>
    <property type="project" value="UniProtKB-KW"/>
</dbReference>
<name>A0A024T884_9STRA</name>
<keyword evidence="6" id="KW-0597">Phosphoprotein</keyword>
<dbReference type="SMART" id="SM00195">
    <property type="entry name" value="DSPc"/>
    <property type="match status" value="1"/>
</dbReference>
<dbReference type="GO" id="GO:0033554">
    <property type="term" value="P:cellular response to stress"/>
    <property type="evidence" value="ECO:0007669"/>
    <property type="project" value="UniProtKB-ARBA"/>
</dbReference>
<comment type="subcellular location">
    <subcellularLocation>
        <location evidence="2">Cytoplasm</location>
    </subcellularLocation>
    <subcellularLocation>
        <location evidence="1">Nucleus</location>
    </subcellularLocation>
</comment>
<dbReference type="STRING" id="157072.A0A024T884"/>
<evidence type="ECO:0000256" key="2">
    <source>
        <dbReference type="ARBA" id="ARBA00004496"/>
    </source>
</evidence>
<dbReference type="InterPro" id="IPR050561">
    <property type="entry name" value="PTP"/>
</dbReference>
<evidence type="ECO:0000256" key="3">
    <source>
        <dbReference type="ARBA" id="ARBA00007315"/>
    </source>
</evidence>
<dbReference type="EC" id="3.1.3.48" evidence="4"/>
<feature type="region of interest" description="Disordered" evidence="14">
    <location>
        <begin position="446"/>
        <end position="510"/>
    </location>
</feature>
<dbReference type="InterPro" id="IPR000340">
    <property type="entry name" value="Dual-sp_phosphatase_cat-dom"/>
</dbReference>
<accession>A0A024T884</accession>
<keyword evidence="9" id="KW-0378">Hydrolase</keyword>
<comment type="similarity">
    <text evidence="3">Belongs to the protein-tyrosine phosphatase family. Non-receptor class CDC14 subfamily.</text>
</comment>
<keyword evidence="5" id="KW-0963">Cytoplasm</keyword>
<dbReference type="Pfam" id="PF14671">
    <property type="entry name" value="DSPn"/>
    <property type="match status" value="1"/>
</dbReference>
<keyword evidence="11" id="KW-0539">Nucleus</keyword>
<dbReference type="GO" id="GO:0005856">
    <property type="term" value="C:cytoskeleton"/>
    <property type="evidence" value="ECO:0007669"/>
    <property type="project" value="UniProtKB-ARBA"/>
</dbReference>
<evidence type="ECO:0000313" key="17">
    <source>
        <dbReference type="EMBL" id="ETV90149.1"/>
    </source>
</evidence>
<dbReference type="GO" id="GO:0051301">
    <property type="term" value="P:cell division"/>
    <property type="evidence" value="ECO:0007669"/>
    <property type="project" value="UniProtKB-KW"/>
</dbReference>
<sequence length="510" mass="56489">MVGHCAFRDRRHSSAHKHTRPMDSVIEFVPRVVYYTSFSEGATPRSTSDVVYFSIDRQLLYTNFYLDFGPLNLGHTFLFSQVLNDELSRVKPLGKKLVFYSSTDGKRKANAICILACWGILYNRMTAADAIAPFQKMLPTLPPFHDATPTMCVFKLTVLDCLCGLEKALRHRFLDTATFCVDEYQHYEQVENGDLNWLSPKFIAFAGPHDVYRHTAEGYISLTPEHYVPYFKSKHVTLVIRLNESLYDESRFKAAGIDHLDLYYPDGANPPNDILDRFLAACEATPGAVAVHCKAGLGRTGTCIGAYLMKHFHFTAKECIGWLRLCRAGSVIGPQQQFMEAIEARMWSYKTVAHDTESTSGHKVLAPTVLHESSPAKAKSMALSMVKASTPVTANIIVPGRSAIKQTMTLPTRVVPGSTSPLHLPPSSPNKATALKATLRLNLSFQSSKTSSSPTLSPTKPSEATGAPLLESPKTQGDNLRELKHTWSKSPNHKSPTHAAVSRSFGDDHE</sequence>
<feature type="compositionally biased region" description="Low complexity" evidence="14">
    <location>
        <begin position="447"/>
        <end position="462"/>
    </location>
</feature>
<keyword evidence="8" id="KW-0498">Mitosis</keyword>
<dbReference type="PROSITE" id="PS00383">
    <property type="entry name" value="TYR_PHOSPHATASE_1"/>
    <property type="match status" value="1"/>
</dbReference>
<dbReference type="GO" id="GO:0031981">
    <property type="term" value="C:nuclear lumen"/>
    <property type="evidence" value="ECO:0007669"/>
    <property type="project" value="UniProtKB-ARBA"/>
</dbReference>
<keyword evidence="13" id="KW-0131">Cell cycle</keyword>
<evidence type="ECO:0000256" key="5">
    <source>
        <dbReference type="ARBA" id="ARBA00022490"/>
    </source>
</evidence>
<dbReference type="RefSeq" id="XP_008881219.1">
    <property type="nucleotide sequence ID" value="XM_008882997.1"/>
</dbReference>
<evidence type="ECO:0000259" key="16">
    <source>
        <dbReference type="PROSITE" id="PS50056"/>
    </source>
</evidence>
<dbReference type="GO" id="GO:0007096">
    <property type="term" value="P:regulation of exit from mitosis"/>
    <property type="evidence" value="ECO:0007669"/>
    <property type="project" value="UniProtKB-ARBA"/>
</dbReference>
<dbReference type="OrthoDB" id="266663at2759"/>
<dbReference type="VEuPathDB" id="FungiDB:H310_15017"/>
<evidence type="ECO:0000256" key="8">
    <source>
        <dbReference type="ARBA" id="ARBA00022776"/>
    </source>
</evidence>
<evidence type="ECO:0000256" key="11">
    <source>
        <dbReference type="ARBA" id="ARBA00023242"/>
    </source>
</evidence>
<dbReference type="InterPro" id="IPR029021">
    <property type="entry name" value="Prot-tyrosine_phosphatase-like"/>
</dbReference>
<reference evidence="17" key="1">
    <citation type="submission" date="2013-12" db="EMBL/GenBank/DDBJ databases">
        <title>The Genome Sequence of Aphanomyces invadans NJM9701.</title>
        <authorList>
            <consortium name="The Broad Institute Genomics Platform"/>
            <person name="Russ C."/>
            <person name="Tyler B."/>
            <person name="van West P."/>
            <person name="Dieguez-Uribeondo J."/>
            <person name="Young S.K."/>
            <person name="Zeng Q."/>
            <person name="Gargeya S."/>
            <person name="Fitzgerald M."/>
            <person name="Abouelleil A."/>
            <person name="Alvarado L."/>
            <person name="Chapman S.B."/>
            <person name="Gainer-Dewar J."/>
            <person name="Goldberg J."/>
            <person name="Griggs A."/>
            <person name="Gujja S."/>
            <person name="Hansen M."/>
            <person name="Howarth C."/>
            <person name="Imamovic A."/>
            <person name="Ireland A."/>
            <person name="Larimer J."/>
            <person name="McCowan C."/>
            <person name="Murphy C."/>
            <person name="Pearson M."/>
            <person name="Poon T.W."/>
            <person name="Priest M."/>
            <person name="Roberts A."/>
            <person name="Saif S."/>
            <person name="Shea T."/>
            <person name="Sykes S."/>
            <person name="Wortman J."/>
            <person name="Nusbaum C."/>
            <person name="Birren B."/>
        </authorList>
    </citation>
    <scope>NUCLEOTIDE SEQUENCE [LARGE SCALE GENOMIC DNA]</scope>
    <source>
        <strain evidence="17">NJM9701</strain>
    </source>
</reference>
<evidence type="ECO:0000256" key="14">
    <source>
        <dbReference type="SAM" id="MobiDB-lite"/>
    </source>
</evidence>
<dbReference type="CDD" id="cd14499">
    <property type="entry name" value="CDC14_C"/>
    <property type="match status" value="1"/>
</dbReference>
<dbReference type="GO" id="GO:0000278">
    <property type="term" value="P:mitotic cell cycle"/>
    <property type="evidence" value="ECO:0007669"/>
    <property type="project" value="UniProtKB-ARBA"/>
</dbReference>
<keyword evidence="10" id="KW-0904">Protein phosphatase</keyword>
<dbReference type="GO" id="GO:0004725">
    <property type="term" value="F:protein tyrosine phosphatase activity"/>
    <property type="evidence" value="ECO:0007669"/>
    <property type="project" value="UniProtKB-EC"/>
</dbReference>
<feature type="domain" description="Tyrosine-protein phosphatase" evidence="15">
    <location>
        <begin position="207"/>
        <end position="351"/>
    </location>
</feature>
<dbReference type="InterPro" id="IPR000387">
    <property type="entry name" value="Tyr_Pase_dom"/>
</dbReference>
<dbReference type="InterPro" id="IPR029260">
    <property type="entry name" value="DSPn"/>
</dbReference>
<dbReference type="GO" id="GO:0032954">
    <property type="term" value="P:regulation of cytokinetic process"/>
    <property type="evidence" value="ECO:0007669"/>
    <property type="project" value="UniProtKB-ARBA"/>
</dbReference>
<dbReference type="PROSITE" id="PS50054">
    <property type="entry name" value="TYR_PHOSPHATASE_DUAL"/>
    <property type="match status" value="1"/>
</dbReference>
<keyword evidence="7" id="KW-0132">Cell division</keyword>
<dbReference type="InterPro" id="IPR016130">
    <property type="entry name" value="Tyr_Pase_AS"/>
</dbReference>
<dbReference type="FunFam" id="3.90.190.10:FF:000038">
    <property type="entry name" value="Tyrosine-protein phosphatase CDC14"/>
    <property type="match status" value="1"/>
</dbReference>